<dbReference type="Proteomes" id="UP000694044">
    <property type="component" value="Unassembled WGS sequence"/>
</dbReference>
<dbReference type="OrthoDB" id="104901at2759"/>
<dbReference type="EMBL" id="JAGDFM010000382">
    <property type="protein sequence ID" value="KAG7378975.1"/>
    <property type="molecule type" value="Genomic_DNA"/>
</dbReference>
<evidence type="ECO:0000313" key="3">
    <source>
        <dbReference type="Proteomes" id="UP000694044"/>
    </source>
</evidence>
<name>A0A8T1VD18_9STRA</name>
<evidence type="ECO:0000256" key="1">
    <source>
        <dbReference type="SAM" id="MobiDB-lite"/>
    </source>
</evidence>
<protein>
    <submittedName>
        <fullName evidence="2">Uncharacterized protein</fullName>
    </submittedName>
</protein>
<feature type="region of interest" description="Disordered" evidence="1">
    <location>
        <begin position="52"/>
        <end position="87"/>
    </location>
</feature>
<keyword evidence="3" id="KW-1185">Reference proteome</keyword>
<proteinExistence type="predicted"/>
<organism evidence="2 3">
    <name type="scientific">Phytophthora pseudosyringae</name>
    <dbReference type="NCBI Taxonomy" id="221518"/>
    <lineage>
        <taxon>Eukaryota</taxon>
        <taxon>Sar</taxon>
        <taxon>Stramenopiles</taxon>
        <taxon>Oomycota</taxon>
        <taxon>Peronosporomycetes</taxon>
        <taxon>Peronosporales</taxon>
        <taxon>Peronosporaceae</taxon>
        <taxon>Phytophthora</taxon>
    </lineage>
</organism>
<dbReference type="AlphaFoldDB" id="A0A8T1VD18"/>
<accession>A0A8T1VD18</accession>
<comment type="caution">
    <text evidence="2">The sequence shown here is derived from an EMBL/GenBank/DDBJ whole genome shotgun (WGS) entry which is preliminary data.</text>
</comment>
<reference evidence="2" key="1">
    <citation type="submission" date="2021-02" db="EMBL/GenBank/DDBJ databases">
        <authorList>
            <person name="Palmer J.M."/>
        </authorList>
    </citation>
    <scope>NUCLEOTIDE SEQUENCE</scope>
    <source>
        <strain evidence="2">SCRP734</strain>
    </source>
</reference>
<sequence>MATDVRAAVARAPEIIETLLDVVTPFLWTSVATDMGRSGELAACIVQKSLASRDGSRPTRPRSSPLCSALRGQGTAWTDANEREPRRSWRALMPPQIHRHNDKSRRTSNCIVTWRGGAWAEKTYLLILYPSRRDPSSTDFGIKCDEATGKDESNEHLCSWRPYLVRDLEDRRVALAE</sequence>
<gene>
    <name evidence="2" type="ORF">PHYPSEUDO_009263</name>
</gene>
<evidence type="ECO:0000313" key="2">
    <source>
        <dbReference type="EMBL" id="KAG7378975.1"/>
    </source>
</evidence>